<dbReference type="Proteomes" id="UP001153555">
    <property type="component" value="Unassembled WGS sequence"/>
</dbReference>
<keyword evidence="4" id="KW-1185">Reference proteome</keyword>
<dbReference type="SUPFAM" id="SSF54695">
    <property type="entry name" value="POZ domain"/>
    <property type="match status" value="1"/>
</dbReference>
<dbReference type="EMBL" id="CACSLK010034598">
    <property type="protein sequence ID" value="CAA0842994.1"/>
    <property type="molecule type" value="Genomic_DNA"/>
</dbReference>
<evidence type="ECO:0000259" key="2">
    <source>
        <dbReference type="Pfam" id="PF00651"/>
    </source>
</evidence>
<organism evidence="3 4">
    <name type="scientific">Striga hermonthica</name>
    <name type="common">Purple witchweed</name>
    <name type="synonym">Buchnera hermonthica</name>
    <dbReference type="NCBI Taxonomy" id="68872"/>
    <lineage>
        <taxon>Eukaryota</taxon>
        <taxon>Viridiplantae</taxon>
        <taxon>Streptophyta</taxon>
        <taxon>Embryophyta</taxon>
        <taxon>Tracheophyta</taxon>
        <taxon>Spermatophyta</taxon>
        <taxon>Magnoliopsida</taxon>
        <taxon>eudicotyledons</taxon>
        <taxon>Gunneridae</taxon>
        <taxon>Pentapetalae</taxon>
        <taxon>asterids</taxon>
        <taxon>lamiids</taxon>
        <taxon>Lamiales</taxon>
        <taxon>Orobanchaceae</taxon>
        <taxon>Buchnereae</taxon>
        <taxon>Striga</taxon>
    </lineage>
</organism>
<protein>
    <submittedName>
        <fullName evidence="3">BTB/POZ domain-containing protein</fullName>
    </submittedName>
</protein>
<dbReference type="Pfam" id="PF00651">
    <property type="entry name" value="BTB"/>
    <property type="match status" value="1"/>
</dbReference>
<dbReference type="PANTHER" id="PTHR31060">
    <property type="entry name" value="OSJNBA0011J08.25 PROTEIN-RELATED"/>
    <property type="match status" value="1"/>
</dbReference>
<sequence length="578" mass="62851">MSFFASKLRATVNPGRRTAADRGTIIGSYSHRLLQQQSYAGVSSGQTRGESSVEQARVHASRQRGEREAENRSLYPLPLISCSMSPVLIDPVVNGSLKDSGLQEAGLRVAGSGCSGSGLAAHASFLFAGTTSVFKLLSLALHDHLMEPCHNHESLTPGTFGDRSTSDLVVRIRTHEGRDEWVYCHSHVLTKNSSYFADRLSDKWPTCQILDSRTCVEVHCPEPDFDHHISLLRLLYRDPPSPTVADMCNAKNALGMLRAAVGLGSPQVVSACAEYLEAIPWDESEEEEILKAVPGLGPAESGLILARLKPVGPKAAARVFMSALRLATSPAAGPTRGDAKAAAQEQLEYMLADDDDPPLLTVDHEIRAEARRCVGGLLAQFADLVKSEPEALDGYLADLLWASQIAPKLGIWEDFLGTWVEMSGDFVKVAGPARGVKILEVTNRVMETILCGGVVLRAARRVHVVRTWVPFARDVKLSVDCASVACGGGDDDDDDDEVMEADGELWRSLESGFVSIISTLPSESQSEILTEWLENKNVGYPDLTEAFEVWCYRSKVAKRKLGLVDEGNHQCNNNTNKV</sequence>
<accession>A0A9N7P3Y0</accession>
<comment type="pathway">
    <text evidence="1">Protein modification; protein ubiquitination.</text>
</comment>
<evidence type="ECO:0000256" key="1">
    <source>
        <dbReference type="ARBA" id="ARBA00004906"/>
    </source>
</evidence>
<evidence type="ECO:0000313" key="4">
    <source>
        <dbReference type="Proteomes" id="UP001153555"/>
    </source>
</evidence>
<dbReference type="InterPro" id="IPR011333">
    <property type="entry name" value="SKP1/BTB/POZ_sf"/>
</dbReference>
<dbReference type="AlphaFoldDB" id="A0A9N7P3Y0"/>
<dbReference type="InterPro" id="IPR000210">
    <property type="entry name" value="BTB/POZ_dom"/>
</dbReference>
<comment type="caution">
    <text evidence="3">The sequence shown here is derived from an EMBL/GenBank/DDBJ whole genome shotgun (WGS) entry which is preliminary data.</text>
</comment>
<evidence type="ECO:0000313" key="3">
    <source>
        <dbReference type="EMBL" id="CAA0842994.1"/>
    </source>
</evidence>
<feature type="domain" description="BTB" evidence="2">
    <location>
        <begin position="164"/>
        <end position="277"/>
    </location>
</feature>
<gene>
    <name evidence="3" type="ORF">SHERM_08848</name>
</gene>
<dbReference type="PANTHER" id="PTHR31060:SF30">
    <property type="entry name" value="OS07G0668800 PROTEIN"/>
    <property type="match status" value="1"/>
</dbReference>
<name>A0A9N7P3Y0_STRHE</name>
<dbReference type="InterPro" id="IPR038920">
    <property type="entry name" value="At3g05675-like"/>
</dbReference>
<reference evidence="3" key="1">
    <citation type="submission" date="2019-12" db="EMBL/GenBank/DDBJ databases">
        <authorList>
            <person name="Scholes J."/>
        </authorList>
    </citation>
    <scope>NUCLEOTIDE SEQUENCE</scope>
</reference>
<proteinExistence type="predicted"/>
<dbReference type="Gene3D" id="3.30.710.10">
    <property type="entry name" value="Potassium Channel Kv1.1, Chain A"/>
    <property type="match status" value="1"/>
</dbReference>
<dbReference type="OrthoDB" id="1883777at2759"/>